<proteinExistence type="inferred from homology"/>
<dbReference type="GO" id="GO:0016861">
    <property type="term" value="F:intramolecular oxidoreductase activity, interconverting aldoses and ketoses"/>
    <property type="evidence" value="ECO:0007669"/>
    <property type="project" value="UniProtKB-ARBA"/>
</dbReference>
<organism evidence="3 4">
    <name type="scientific">Desulfomonile tiedjei (strain ATCC 49306 / DSM 6799 / DCB-1)</name>
    <dbReference type="NCBI Taxonomy" id="706587"/>
    <lineage>
        <taxon>Bacteria</taxon>
        <taxon>Pseudomonadati</taxon>
        <taxon>Thermodesulfobacteriota</taxon>
        <taxon>Desulfomonilia</taxon>
        <taxon>Desulfomonilales</taxon>
        <taxon>Desulfomonilaceae</taxon>
        <taxon>Desulfomonile</taxon>
    </lineage>
</organism>
<dbReference type="Proteomes" id="UP000006055">
    <property type="component" value="Chromosome"/>
</dbReference>
<dbReference type="HOGENOM" id="CLU_091396_4_1_7"/>
<dbReference type="STRING" id="706587.Desti_2110"/>
<dbReference type="Pfam" id="PF02502">
    <property type="entry name" value="LacAB_rpiB"/>
    <property type="match status" value="1"/>
</dbReference>
<evidence type="ECO:0000313" key="3">
    <source>
        <dbReference type="EMBL" id="AFM24809.1"/>
    </source>
</evidence>
<evidence type="ECO:0000256" key="2">
    <source>
        <dbReference type="ARBA" id="ARBA00023235"/>
    </source>
</evidence>
<dbReference type="NCBIfam" id="NF004051">
    <property type="entry name" value="PRK05571.1"/>
    <property type="match status" value="1"/>
</dbReference>
<dbReference type="InterPro" id="IPR036569">
    <property type="entry name" value="RpiB_LacA_LacB_sf"/>
</dbReference>
<keyword evidence="2 3" id="KW-0413">Isomerase</keyword>
<reference evidence="4" key="1">
    <citation type="submission" date="2012-06" db="EMBL/GenBank/DDBJ databases">
        <title>Complete sequence of chromosome of Desulfomonile tiedjei DSM 6799.</title>
        <authorList>
            <person name="Lucas S."/>
            <person name="Copeland A."/>
            <person name="Lapidus A."/>
            <person name="Glavina del Rio T."/>
            <person name="Dalin E."/>
            <person name="Tice H."/>
            <person name="Bruce D."/>
            <person name="Goodwin L."/>
            <person name="Pitluck S."/>
            <person name="Peters L."/>
            <person name="Ovchinnikova G."/>
            <person name="Zeytun A."/>
            <person name="Lu M."/>
            <person name="Kyrpides N."/>
            <person name="Mavromatis K."/>
            <person name="Ivanova N."/>
            <person name="Brettin T."/>
            <person name="Detter J.C."/>
            <person name="Han C."/>
            <person name="Larimer F."/>
            <person name="Land M."/>
            <person name="Hauser L."/>
            <person name="Markowitz V."/>
            <person name="Cheng J.-F."/>
            <person name="Hugenholtz P."/>
            <person name="Woyke T."/>
            <person name="Wu D."/>
            <person name="Spring S."/>
            <person name="Schroeder M."/>
            <person name="Brambilla E."/>
            <person name="Klenk H.-P."/>
            <person name="Eisen J.A."/>
        </authorList>
    </citation>
    <scope>NUCLEOTIDE SEQUENCE [LARGE SCALE GENOMIC DNA]</scope>
    <source>
        <strain evidence="4">ATCC 49306 / DSM 6799 / DCB-1</strain>
    </source>
</reference>
<dbReference type="NCBIfam" id="TIGR00689">
    <property type="entry name" value="rpiB_lacA_lacB"/>
    <property type="match status" value="1"/>
</dbReference>
<sequence length="151" mass="16073">MMSIGIACDHGGFHLKEEITAALRDAGYKVTDFGAYSLNKDDDYPDFVVPLAIEVANGSLGRGIAVCGSGVGASIAANKIAGVRAALIHDVFSAHQGVEDDNMNIMCLGGRVIGSFLARDLVHAFLSARFSGEQRHRRRLAAIDALERKNS</sequence>
<dbReference type="KEGG" id="dti:Desti_2110"/>
<gene>
    <name evidence="3" type="ordered locus">Desti_2110</name>
</gene>
<evidence type="ECO:0000313" key="4">
    <source>
        <dbReference type="Proteomes" id="UP000006055"/>
    </source>
</evidence>
<dbReference type="InterPro" id="IPR003500">
    <property type="entry name" value="RpiB_LacA_LacB"/>
</dbReference>
<dbReference type="InterPro" id="IPR051812">
    <property type="entry name" value="SPI_LacAB/RpiB"/>
</dbReference>
<dbReference type="GO" id="GO:0005975">
    <property type="term" value="P:carbohydrate metabolic process"/>
    <property type="evidence" value="ECO:0007669"/>
    <property type="project" value="InterPro"/>
</dbReference>
<dbReference type="eggNOG" id="COG0698">
    <property type="taxonomic scope" value="Bacteria"/>
</dbReference>
<dbReference type="Gene3D" id="3.40.1400.10">
    <property type="entry name" value="Sugar-phosphate isomerase, RpiB/LacA/LacB"/>
    <property type="match status" value="1"/>
</dbReference>
<dbReference type="PANTHER" id="PTHR43732">
    <property type="entry name" value="RIBOSE 5-PHOSPHATE ISOMERASE-RELATED"/>
    <property type="match status" value="1"/>
</dbReference>
<dbReference type="PANTHER" id="PTHR43732:SF1">
    <property type="entry name" value="RIBOSE 5-PHOSPHATE ISOMERASE"/>
    <property type="match status" value="1"/>
</dbReference>
<dbReference type="SUPFAM" id="SSF89623">
    <property type="entry name" value="Ribose/Galactose isomerase RpiB/AlsB"/>
    <property type="match status" value="1"/>
</dbReference>
<evidence type="ECO:0000256" key="1">
    <source>
        <dbReference type="ARBA" id="ARBA00008754"/>
    </source>
</evidence>
<protein>
    <submittedName>
        <fullName evidence="3">Sugar-phosphate isomerase, RpiB/LacA/LacB family</fullName>
    </submittedName>
</protein>
<dbReference type="EMBL" id="CP003360">
    <property type="protein sequence ID" value="AFM24809.1"/>
    <property type="molecule type" value="Genomic_DNA"/>
</dbReference>
<name>I4C5G8_DESTA</name>
<comment type="similarity">
    <text evidence="1">Belongs to the LacAB/RpiB family.</text>
</comment>
<dbReference type="AlphaFoldDB" id="I4C5G8"/>
<accession>I4C5G8</accession>
<dbReference type="PATRIC" id="fig|706587.4.peg.2422"/>
<dbReference type="PIRSF" id="PIRSF005384">
    <property type="entry name" value="RpiB_LacA_B"/>
    <property type="match status" value="1"/>
</dbReference>
<keyword evidence="4" id="KW-1185">Reference proteome</keyword>